<sequence length="136" mass="15703">MKEHTPDALARTTRVNLLFDFYESLLTDKQRTILTYYYHDDFSLGEIASEFGISRQAVYDNIKRAEGILESYEEKLSLLARHERLMQMTDQLERDVKAIVTNEWDKQSIIDAIGQFRVAEGTAREGGGSSWQHLKA</sequence>
<dbReference type="PANTHER" id="PTHR40083">
    <property type="entry name" value="UPF0122 PROTEIN CBO2450/CLC_2298"/>
    <property type="match status" value="1"/>
</dbReference>
<keyword evidence="6" id="KW-1185">Reference proteome</keyword>
<reference evidence="5 6" key="1">
    <citation type="submission" date="2018-08" db="EMBL/GenBank/DDBJ databases">
        <title>Paenibacillus sp. M4BSY-1, whole genome shotgun sequence.</title>
        <authorList>
            <person name="Tuo L."/>
        </authorList>
    </citation>
    <scope>NUCLEOTIDE SEQUENCE [LARGE SCALE GENOMIC DNA]</scope>
    <source>
        <strain evidence="5 6">M4BSY-1</strain>
    </source>
</reference>
<keyword evidence="4" id="KW-0175">Coiled coil</keyword>
<comment type="function">
    <text evidence="2 3">Might take part in the signal recognition particle (SRP) pathway. This is inferred from the conservation of its genetic proximity to ftsY/ffh. May be a regulatory protein.</text>
</comment>
<dbReference type="PANTHER" id="PTHR40083:SF1">
    <property type="entry name" value="UPF0122 PROTEIN YLXM"/>
    <property type="match status" value="1"/>
</dbReference>
<evidence type="ECO:0000256" key="1">
    <source>
        <dbReference type="ARBA" id="ARBA00008720"/>
    </source>
</evidence>
<feature type="coiled-coil region" evidence="4">
    <location>
        <begin position="55"/>
        <end position="82"/>
    </location>
</feature>
<gene>
    <name evidence="5" type="ORF">DX130_05420</name>
</gene>
<dbReference type="AlphaFoldDB" id="A0A371PPH5"/>
<comment type="similarity">
    <text evidence="1 3">Belongs to the UPF0122 family.</text>
</comment>
<evidence type="ECO:0000256" key="4">
    <source>
        <dbReference type="SAM" id="Coils"/>
    </source>
</evidence>
<comment type="caution">
    <text evidence="5">The sequence shown here is derived from an EMBL/GenBank/DDBJ whole genome shotgun (WGS) entry which is preliminary data.</text>
</comment>
<organism evidence="5 6">
    <name type="scientific">Paenibacillus paeoniae</name>
    <dbReference type="NCBI Taxonomy" id="2292705"/>
    <lineage>
        <taxon>Bacteria</taxon>
        <taxon>Bacillati</taxon>
        <taxon>Bacillota</taxon>
        <taxon>Bacilli</taxon>
        <taxon>Bacillales</taxon>
        <taxon>Paenibacillaceae</taxon>
        <taxon>Paenibacillus</taxon>
    </lineage>
</organism>
<dbReference type="InterPro" id="IPR007394">
    <property type="entry name" value="UPF0122"/>
</dbReference>
<dbReference type="RefSeq" id="WP_116045758.1">
    <property type="nucleotide sequence ID" value="NZ_QUBQ01000001.1"/>
</dbReference>
<dbReference type="InterPro" id="IPR036388">
    <property type="entry name" value="WH-like_DNA-bd_sf"/>
</dbReference>
<dbReference type="GO" id="GO:0003677">
    <property type="term" value="F:DNA binding"/>
    <property type="evidence" value="ECO:0007669"/>
    <property type="project" value="UniProtKB-KW"/>
</dbReference>
<proteinExistence type="inferred from homology"/>
<evidence type="ECO:0000313" key="6">
    <source>
        <dbReference type="Proteomes" id="UP000261905"/>
    </source>
</evidence>
<dbReference type="NCBIfam" id="NF001070">
    <property type="entry name" value="PRK00118.1-6"/>
    <property type="match status" value="1"/>
</dbReference>
<evidence type="ECO:0000256" key="3">
    <source>
        <dbReference type="HAMAP-Rule" id="MF_00245"/>
    </source>
</evidence>
<accession>A0A371PPH5</accession>
<dbReference type="OrthoDB" id="6392at2"/>
<evidence type="ECO:0000256" key="2">
    <source>
        <dbReference type="ARBA" id="ARBA00024764"/>
    </source>
</evidence>
<dbReference type="Pfam" id="PF04297">
    <property type="entry name" value="UPF0122"/>
    <property type="match status" value="1"/>
</dbReference>
<dbReference type="InterPro" id="IPR054831">
    <property type="entry name" value="UPF0122_fam_protein"/>
</dbReference>
<evidence type="ECO:0000313" key="5">
    <source>
        <dbReference type="EMBL" id="REK77855.1"/>
    </source>
</evidence>
<dbReference type="InterPro" id="IPR013324">
    <property type="entry name" value="RNA_pol_sigma_r3/r4-like"/>
</dbReference>
<dbReference type="NCBIfam" id="NF045758">
    <property type="entry name" value="YlxM"/>
    <property type="match status" value="1"/>
</dbReference>
<dbReference type="Proteomes" id="UP000261905">
    <property type="component" value="Unassembled WGS sequence"/>
</dbReference>
<dbReference type="HAMAP" id="MF_00245">
    <property type="entry name" value="UPF0122"/>
    <property type="match status" value="1"/>
</dbReference>
<dbReference type="Gene3D" id="1.10.10.10">
    <property type="entry name" value="Winged helix-like DNA-binding domain superfamily/Winged helix DNA-binding domain"/>
    <property type="match status" value="1"/>
</dbReference>
<name>A0A371PPH5_9BACL</name>
<keyword evidence="5" id="KW-0238">DNA-binding</keyword>
<dbReference type="SUPFAM" id="SSF88659">
    <property type="entry name" value="Sigma3 and sigma4 domains of RNA polymerase sigma factors"/>
    <property type="match status" value="1"/>
</dbReference>
<dbReference type="EMBL" id="QUBQ01000001">
    <property type="protein sequence ID" value="REK77855.1"/>
    <property type="molecule type" value="Genomic_DNA"/>
</dbReference>
<protein>
    <recommendedName>
        <fullName evidence="3">UPF0122 protein DX130_05420</fullName>
    </recommendedName>
</protein>